<evidence type="ECO:0000313" key="2">
    <source>
        <dbReference type="Proteomes" id="UP000029964"/>
    </source>
</evidence>
<sequence>MGVFDSVDAGLTNLVGQWNIYSTGLATLLVLLVSYRAISSRDPDVHPMLLARQSNPSTVRNEGESAVYRSHGAPQGMPLNSGLNVKDPGASKWSRGRDGDLRDVWRRAALGGEDGAKGRILTVLGSQKVVEHKLEWQEDITRQINLIGQHIAEQGGIRVAVYLPNSIELLATLFACSFYPNLTTVLIPFDVSSDELISMLRRSAVDTVVTASGAFPFDEVVSAYPSLRQLIWVVDQGSSHLDWNEVPEGMGGSVNVATWHDIIRDAPESAGAELLPVDAGSTPKDVVAFWQSKPGQMEEMVRFTQANLVAGIAGQLASLPTKERLNPSDLFLPADSLIHVHTLTVTLAALYSNASVALNSVAGQSPDLVLATQGIAPTVIVASPTTLLKTHEESTHKLGSALAKAAHALSTRTLTQEGRFSPSNLLSPFSSGARANVGSTPGKLRLIYVAERAGAGLPHLSSQVLSDLRIFTGARIVYALTAAKVAGAVSQTAYYDYRVDGGGKGHFGAPLTSVEVFLKDAGEMRTTDDKVEGEVARPVPESLA</sequence>
<comment type="caution">
    <text evidence="1">The sequence shown here is derived from an EMBL/GenBank/DDBJ whole genome shotgun (WGS) entry which is preliminary data.</text>
</comment>
<keyword evidence="2" id="KW-1185">Reference proteome</keyword>
<dbReference type="STRING" id="857340.A0A086TE77"/>
<name>A0A086TE77_HAPC1</name>
<gene>
    <name evidence="1" type="ORF">ACRE_015580</name>
</gene>
<proteinExistence type="predicted"/>
<organism evidence="1 2">
    <name type="scientific">Hapsidospora chrysogenum (strain ATCC 11550 / CBS 779.69 / DSM 880 / IAM 14645 / JCM 23072 / IMI 49137)</name>
    <name type="common">Acremonium chrysogenum</name>
    <dbReference type="NCBI Taxonomy" id="857340"/>
    <lineage>
        <taxon>Eukaryota</taxon>
        <taxon>Fungi</taxon>
        <taxon>Dikarya</taxon>
        <taxon>Ascomycota</taxon>
        <taxon>Pezizomycotina</taxon>
        <taxon>Sordariomycetes</taxon>
        <taxon>Hypocreomycetidae</taxon>
        <taxon>Hypocreales</taxon>
        <taxon>Bionectriaceae</taxon>
        <taxon>Hapsidospora</taxon>
    </lineage>
</organism>
<dbReference type="Gene3D" id="3.40.50.12780">
    <property type="entry name" value="N-terminal domain of ligase-like"/>
    <property type="match status" value="1"/>
</dbReference>
<dbReference type="EMBL" id="JPKY01000008">
    <property type="protein sequence ID" value="KFH47659.1"/>
    <property type="molecule type" value="Genomic_DNA"/>
</dbReference>
<protein>
    <recommendedName>
        <fullName evidence="3">AMP-dependent synthetase/ligase domain-containing protein</fullName>
    </recommendedName>
</protein>
<evidence type="ECO:0008006" key="3">
    <source>
        <dbReference type="Google" id="ProtNLM"/>
    </source>
</evidence>
<dbReference type="InterPro" id="IPR042099">
    <property type="entry name" value="ANL_N_sf"/>
</dbReference>
<reference evidence="2" key="1">
    <citation type="journal article" date="2014" name="Genome Announc.">
        <title>Genome sequence and annotation of Acremonium chrysogenum, producer of the beta-lactam antibiotic cephalosporin C.</title>
        <authorList>
            <person name="Terfehr D."/>
            <person name="Dahlmann T.A."/>
            <person name="Specht T."/>
            <person name="Zadra I."/>
            <person name="Kuernsteiner H."/>
            <person name="Kueck U."/>
        </authorList>
    </citation>
    <scope>NUCLEOTIDE SEQUENCE [LARGE SCALE GENOMIC DNA]</scope>
    <source>
        <strain evidence="2">ATCC 11550 / CBS 779.69 / DSM 880 / IAM 14645 / JCM 23072 / IMI 49137</strain>
    </source>
</reference>
<dbReference type="OrthoDB" id="4138492at2759"/>
<dbReference type="GO" id="GO:0016020">
    <property type="term" value="C:membrane"/>
    <property type="evidence" value="ECO:0007669"/>
    <property type="project" value="TreeGrafter"/>
</dbReference>
<dbReference type="PANTHER" id="PTHR43272">
    <property type="entry name" value="LONG-CHAIN-FATTY-ACID--COA LIGASE"/>
    <property type="match status" value="1"/>
</dbReference>
<evidence type="ECO:0000313" key="1">
    <source>
        <dbReference type="EMBL" id="KFH47659.1"/>
    </source>
</evidence>
<dbReference type="GO" id="GO:0005783">
    <property type="term" value="C:endoplasmic reticulum"/>
    <property type="evidence" value="ECO:0007669"/>
    <property type="project" value="TreeGrafter"/>
</dbReference>
<dbReference type="HOGENOM" id="CLU_022749_0_0_1"/>
<dbReference type="Proteomes" id="UP000029964">
    <property type="component" value="Unassembled WGS sequence"/>
</dbReference>
<dbReference type="PANTHER" id="PTHR43272:SF11">
    <property type="entry name" value="AMP-DEPENDENT SYNTHETASE_LIGASE DOMAIN-CONTAINING PROTEIN"/>
    <property type="match status" value="1"/>
</dbReference>
<dbReference type="AlphaFoldDB" id="A0A086TE77"/>
<accession>A0A086TE77</accession>
<dbReference type="GO" id="GO:0004467">
    <property type="term" value="F:long-chain fatty acid-CoA ligase activity"/>
    <property type="evidence" value="ECO:0007669"/>
    <property type="project" value="TreeGrafter"/>
</dbReference>
<dbReference type="SUPFAM" id="SSF56801">
    <property type="entry name" value="Acetyl-CoA synthetase-like"/>
    <property type="match status" value="1"/>
</dbReference>